<feature type="domain" description="Retropepsins" evidence="2">
    <location>
        <begin position="1"/>
        <end position="81"/>
    </location>
</feature>
<organism evidence="3 4">
    <name type="scientific">Cnephaeus nilssonii</name>
    <name type="common">Northern bat</name>
    <name type="synonym">Eptesicus nilssonii</name>
    <dbReference type="NCBI Taxonomy" id="3371016"/>
    <lineage>
        <taxon>Eukaryota</taxon>
        <taxon>Metazoa</taxon>
        <taxon>Chordata</taxon>
        <taxon>Craniata</taxon>
        <taxon>Vertebrata</taxon>
        <taxon>Euteleostomi</taxon>
        <taxon>Mammalia</taxon>
        <taxon>Eutheria</taxon>
        <taxon>Laurasiatheria</taxon>
        <taxon>Chiroptera</taxon>
        <taxon>Yangochiroptera</taxon>
        <taxon>Vespertilionidae</taxon>
        <taxon>Cnephaeus</taxon>
    </lineage>
</organism>
<dbReference type="PANTHER" id="PTHR33064:SF29">
    <property type="entry name" value="PEPTIDASE A2 DOMAIN-CONTAINING PROTEIN-RELATED"/>
    <property type="match status" value="1"/>
</dbReference>
<dbReference type="EMBL" id="JAULJE010000001">
    <property type="protein sequence ID" value="KAK1346892.1"/>
    <property type="molecule type" value="Genomic_DNA"/>
</dbReference>
<gene>
    <name evidence="3" type="ORF">QTO34_000752</name>
</gene>
<evidence type="ECO:0000256" key="1">
    <source>
        <dbReference type="ARBA" id="ARBA00022801"/>
    </source>
</evidence>
<proteinExistence type="predicted"/>
<dbReference type="SUPFAM" id="SSF50630">
    <property type="entry name" value="Acid proteases"/>
    <property type="match status" value="1"/>
</dbReference>
<dbReference type="GO" id="GO:0004190">
    <property type="term" value="F:aspartic-type endopeptidase activity"/>
    <property type="evidence" value="ECO:0007669"/>
    <property type="project" value="InterPro"/>
</dbReference>
<dbReference type="InterPro" id="IPR018061">
    <property type="entry name" value="Retropepsins"/>
</dbReference>
<reference evidence="3" key="1">
    <citation type="submission" date="2023-06" db="EMBL/GenBank/DDBJ databases">
        <title>Reference genome for the Northern bat (Eptesicus nilssonii), a most northern bat species.</title>
        <authorList>
            <person name="Laine V.N."/>
            <person name="Pulliainen A.T."/>
            <person name="Lilley T.M."/>
        </authorList>
    </citation>
    <scope>NUCLEOTIDE SEQUENCE</scope>
    <source>
        <strain evidence="3">BLF_Eptnil</strain>
        <tissue evidence="3">Kidney</tissue>
    </source>
</reference>
<evidence type="ECO:0000259" key="2">
    <source>
        <dbReference type="Pfam" id="PF00077"/>
    </source>
</evidence>
<dbReference type="InterPro" id="IPR001969">
    <property type="entry name" value="Aspartic_peptidase_AS"/>
</dbReference>
<dbReference type="PROSITE" id="PS00141">
    <property type="entry name" value="ASP_PROTEASE"/>
    <property type="match status" value="1"/>
</dbReference>
<dbReference type="InterPro" id="IPR021109">
    <property type="entry name" value="Peptidase_aspartic_dom_sf"/>
</dbReference>
<dbReference type="AlphaFoldDB" id="A0AA40LX86"/>
<dbReference type="Pfam" id="PF00077">
    <property type="entry name" value="RVP"/>
    <property type="match status" value="1"/>
</dbReference>
<dbReference type="PANTHER" id="PTHR33064">
    <property type="entry name" value="POL PROTEIN"/>
    <property type="match status" value="1"/>
</dbReference>
<dbReference type="Gene3D" id="3.10.10.10">
    <property type="entry name" value="HIV Type 1 Reverse Transcriptase, subunit A, domain 1"/>
    <property type="match status" value="1"/>
</dbReference>
<evidence type="ECO:0000313" key="3">
    <source>
        <dbReference type="EMBL" id="KAK1346892.1"/>
    </source>
</evidence>
<evidence type="ECO:0000313" key="4">
    <source>
        <dbReference type="Proteomes" id="UP001177744"/>
    </source>
</evidence>
<protein>
    <recommendedName>
        <fullName evidence="2">Retropepsins domain-containing protein</fullName>
    </recommendedName>
</protein>
<comment type="caution">
    <text evidence="3">The sequence shown here is derived from an EMBL/GenBank/DDBJ whole genome shotgun (WGS) entry which is preliminary data.</text>
</comment>
<dbReference type="InterPro" id="IPR043502">
    <property type="entry name" value="DNA/RNA_pol_sf"/>
</dbReference>
<keyword evidence="1" id="KW-0378">Hydrolase</keyword>
<dbReference type="Gene3D" id="2.40.70.10">
    <property type="entry name" value="Acid Proteases"/>
    <property type="match status" value="1"/>
</dbReference>
<accession>A0AA40LX86</accession>
<dbReference type="SUPFAM" id="SSF56672">
    <property type="entry name" value="DNA/RNA polymerases"/>
    <property type="match status" value="1"/>
</dbReference>
<keyword evidence="4" id="KW-1185">Reference proteome</keyword>
<dbReference type="GO" id="GO:0006508">
    <property type="term" value="P:proteolysis"/>
    <property type="evidence" value="ECO:0007669"/>
    <property type="project" value="InterPro"/>
</dbReference>
<dbReference type="InterPro" id="IPR051320">
    <property type="entry name" value="Viral_Replic_Matur_Polypro"/>
</dbReference>
<sequence length="217" mass="24358">MVKMKIGGQTVDFMVDTGAEHLVGKEVTIIGATRDQNRRRYCCPCQCQLGGHQVIHEFLYLPDCPVPVMGRDFLAKMGAEITFALDGSAQLRLSEETSPMILSLAVPREEEWRLYTSQSKDSPLEPELEEEFPLVWAEGIPPGLAKGHAPVLNDLKPGAQPVKICQYPIPRDACLGIQVHLDRLLQWGLLKRYQSPWNTPLLPVKKLGTDYRLVQEL</sequence>
<dbReference type="Proteomes" id="UP001177744">
    <property type="component" value="Unassembled WGS sequence"/>
</dbReference>
<name>A0AA40LX86_CNENI</name>